<organism evidence="3 4">
    <name type="scientific">Candidatus Pantoea multigeneris</name>
    <dbReference type="NCBI Taxonomy" id="2608357"/>
    <lineage>
        <taxon>Bacteria</taxon>
        <taxon>Pseudomonadati</taxon>
        <taxon>Pseudomonadota</taxon>
        <taxon>Gammaproteobacteria</taxon>
        <taxon>Enterobacterales</taxon>
        <taxon>Erwiniaceae</taxon>
        <taxon>Pantoea</taxon>
    </lineage>
</organism>
<protein>
    <submittedName>
        <fullName evidence="3">Phosphatase PAP2 family protein</fullName>
    </submittedName>
</protein>
<name>A0ABX0RDM2_9GAMM</name>
<proteinExistence type="predicted"/>
<feature type="domain" description="Phosphatidic acid phosphatase type 2/haloperoxidase" evidence="2">
    <location>
        <begin position="49"/>
        <end position="148"/>
    </location>
</feature>
<feature type="chain" id="PRO_5047307954" evidence="1">
    <location>
        <begin position="21"/>
        <end position="176"/>
    </location>
</feature>
<dbReference type="SUPFAM" id="SSF48317">
    <property type="entry name" value="Acid phosphatase/Vanadium-dependent haloperoxidase"/>
    <property type="match status" value="1"/>
</dbReference>
<evidence type="ECO:0000313" key="4">
    <source>
        <dbReference type="Proteomes" id="UP001515683"/>
    </source>
</evidence>
<dbReference type="InterPro" id="IPR000326">
    <property type="entry name" value="PAP2/HPO"/>
</dbReference>
<dbReference type="Proteomes" id="UP001515683">
    <property type="component" value="Unassembled WGS sequence"/>
</dbReference>
<dbReference type="Pfam" id="PF01569">
    <property type="entry name" value="PAP2"/>
    <property type="match status" value="1"/>
</dbReference>
<dbReference type="SMART" id="SM00014">
    <property type="entry name" value="acidPPc"/>
    <property type="match status" value="1"/>
</dbReference>
<evidence type="ECO:0000256" key="1">
    <source>
        <dbReference type="SAM" id="SignalP"/>
    </source>
</evidence>
<gene>
    <name evidence="3" type="ORF">F3J40_06790</name>
</gene>
<accession>A0ABX0RDM2</accession>
<evidence type="ECO:0000259" key="2">
    <source>
        <dbReference type="SMART" id="SM00014"/>
    </source>
</evidence>
<dbReference type="CDD" id="cd03394">
    <property type="entry name" value="PAP2_like_5"/>
    <property type="match status" value="1"/>
</dbReference>
<dbReference type="Gene3D" id="1.20.144.10">
    <property type="entry name" value="Phosphatidic acid phosphatase type 2/haloperoxidase"/>
    <property type="match status" value="1"/>
</dbReference>
<sequence>MVINKAVLITVLLVPCQLSAMSLGRFGDITQIAVPLKAIGFALYKNDAYGFGQAIEGAIYTSALTHALKCSVQRERPNGKNGSFPSGHTSAAAQGAAFLQYRYGVGYGMPAWLLTGVVGYSRVEGKHHYWSDVAAGAALAAGVQYLVTREEINLSQFIVIPQWSDKYSGIQLSFRY</sequence>
<reference evidence="3 4" key="1">
    <citation type="journal article" date="2019" name="bioRxiv">
        <title>Bacteria contribute to plant secondary compound degradation in a generalist herbivore system.</title>
        <authorList>
            <person name="Francoeur C.B."/>
            <person name="Khadempour L."/>
            <person name="Moreira-Soto R.D."/>
            <person name="Gotting K."/>
            <person name="Book A.J."/>
            <person name="Pinto-Tomas A.A."/>
            <person name="Keefover-Ring K."/>
            <person name="Currie C.R."/>
        </authorList>
    </citation>
    <scope>NUCLEOTIDE SEQUENCE [LARGE SCALE GENOMIC DNA]</scope>
    <source>
        <strain evidence="3">Acro-835</strain>
    </source>
</reference>
<keyword evidence="1" id="KW-0732">Signal</keyword>
<keyword evidence="4" id="KW-1185">Reference proteome</keyword>
<dbReference type="InterPro" id="IPR036938">
    <property type="entry name" value="PAP2/HPO_sf"/>
</dbReference>
<feature type="signal peptide" evidence="1">
    <location>
        <begin position="1"/>
        <end position="20"/>
    </location>
</feature>
<evidence type="ECO:0000313" key="3">
    <source>
        <dbReference type="EMBL" id="NIF21310.1"/>
    </source>
</evidence>
<dbReference type="EMBL" id="VWXF01000002">
    <property type="protein sequence ID" value="NIF21310.1"/>
    <property type="molecule type" value="Genomic_DNA"/>
</dbReference>
<comment type="caution">
    <text evidence="3">The sequence shown here is derived from an EMBL/GenBank/DDBJ whole genome shotgun (WGS) entry which is preliminary data.</text>
</comment>